<evidence type="ECO:0000313" key="3">
    <source>
        <dbReference type="EMBL" id="PVU92545.1"/>
    </source>
</evidence>
<dbReference type="Pfam" id="PF00026">
    <property type="entry name" value="Asp"/>
    <property type="match status" value="1"/>
</dbReference>
<accession>A0A2T9YJP0</accession>
<dbReference type="Gene3D" id="2.40.70.10">
    <property type="entry name" value="Acid Proteases"/>
    <property type="match status" value="2"/>
</dbReference>
<protein>
    <recommendedName>
        <fullName evidence="2">Peptidase A1 domain-containing protein</fullName>
    </recommendedName>
</protein>
<evidence type="ECO:0000259" key="2">
    <source>
        <dbReference type="PROSITE" id="PS51767"/>
    </source>
</evidence>
<feature type="domain" description="Peptidase A1" evidence="2">
    <location>
        <begin position="49"/>
        <end position="373"/>
    </location>
</feature>
<dbReference type="Proteomes" id="UP000245699">
    <property type="component" value="Unassembled WGS sequence"/>
</dbReference>
<feature type="chain" id="PRO_5015519161" description="Peptidase A1 domain-containing protein" evidence="1">
    <location>
        <begin position="18"/>
        <end position="378"/>
    </location>
</feature>
<dbReference type="AlphaFoldDB" id="A0A2T9YJP0"/>
<dbReference type="InterPro" id="IPR021109">
    <property type="entry name" value="Peptidase_aspartic_dom_sf"/>
</dbReference>
<evidence type="ECO:0000256" key="1">
    <source>
        <dbReference type="SAM" id="SignalP"/>
    </source>
</evidence>
<feature type="signal peptide" evidence="1">
    <location>
        <begin position="1"/>
        <end position="17"/>
    </location>
</feature>
<proteinExistence type="predicted"/>
<evidence type="ECO:0000313" key="4">
    <source>
        <dbReference type="Proteomes" id="UP000245699"/>
    </source>
</evidence>
<dbReference type="EMBL" id="MBFT01000358">
    <property type="protein sequence ID" value="PVU92545.1"/>
    <property type="molecule type" value="Genomic_DNA"/>
</dbReference>
<comment type="caution">
    <text evidence="3">The sequence shown here is derived from an EMBL/GenBank/DDBJ whole genome shotgun (WGS) entry which is preliminary data.</text>
</comment>
<keyword evidence="1" id="KW-0732">Signal</keyword>
<dbReference type="InterPro" id="IPR033121">
    <property type="entry name" value="PEPTIDASE_A1"/>
</dbReference>
<organism evidence="3 4">
    <name type="scientific">Furculomyces boomerangus</name>
    <dbReference type="NCBI Taxonomy" id="61424"/>
    <lineage>
        <taxon>Eukaryota</taxon>
        <taxon>Fungi</taxon>
        <taxon>Fungi incertae sedis</taxon>
        <taxon>Zoopagomycota</taxon>
        <taxon>Kickxellomycotina</taxon>
        <taxon>Harpellomycetes</taxon>
        <taxon>Harpellales</taxon>
        <taxon>Harpellaceae</taxon>
        <taxon>Furculomyces</taxon>
    </lineage>
</organism>
<name>A0A2T9YJP0_9FUNG</name>
<gene>
    <name evidence="3" type="ORF">BB559_003673</name>
</gene>
<sequence length="378" mass="42775">MLFSLLFALQILGFGLCSEQDISDAILVTSQENSPETITVPLLKRRNEVYINIGVGNPVQAVKAKLDFQTYYSLFVDKDSNFFGKEGAFNGAYSISSDTIFDKKHNVTLEKDPSSTILGFYGESYVSIGNRSVKRHFLDITYQYPKNPSYIKKFYVDPKDSKGVTPGYLDYQKYESDGITNGFLGLEPRFKDTPPNGFFSNETSIMDFLGPDQMVTIDMRDGKSLFSLGNAINANENINWINSIESDTFEFIIEDVKIGEEKISIRDYGTTAVINPRYLDIYVEKSVSNVINHYASTILPGCRTNFPNVMFKTNYGSIGLKPESFLKPDGYYCNSNVKPIDSPYPSKKWIFGWSFNKGRAIVYDYKQSRVGFVDQEGY</sequence>
<dbReference type="SUPFAM" id="SSF50630">
    <property type="entry name" value="Acid proteases"/>
    <property type="match status" value="1"/>
</dbReference>
<keyword evidence="4" id="KW-1185">Reference proteome</keyword>
<dbReference type="PROSITE" id="PS51767">
    <property type="entry name" value="PEPTIDASE_A1"/>
    <property type="match status" value="1"/>
</dbReference>
<reference evidence="3 4" key="1">
    <citation type="journal article" date="2018" name="MBio">
        <title>Comparative Genomics Reveals the Core Gene Toolbox for the Fungus-Insect Symbiosis.</title>
        <authorList>
            <person name="Wang Y."/>
            <person name="Stata M."/>
            <person name="Wang W."/>
            <person name="Stajich J.E."/>
            <person name="White M.M."/>
            <person name="Moncalvo J.M."/>
        </authorList>
    </citation>
    <scope>NUCLEOTIDE SEQUENCE [LARGE SCALE GENOMIC DNA]</scope>
    <source>
        <strain evidence="3 4">AUS-77-4</strain>
    </source>
</reference>